<proteinExistence type="predicted"/>
<evidence type="ECO:0000313" key="2">
    <source>
        <dbReference type="EMBL" id="ERM97762.1"/>
    </source>
</evidence>
<organism evidence="2 3">
    <name type="scientific">Amborella trichopoda</name>
    <dbReference type="NCBI Taxonomy" id="13333"/>
    <lineage>
        <taxon>Eukaryota</taxon>
        <taxon>Viridiplantae</taxon>
        <taxon>Streptophyta</taxon>
        <taxon>Embryophyta</taxon>
        <taxon>Tracheophyta</taxon>
        <taxon>Spermatophyta</taxon>
        <taxon>Magnoliopsida</taxon>
        <taxon>Amborellales</taxon>
        <taxon>Amborellaceae</taxon>
        <taxon>Amborella</taxon>
    </lineage>
</organism>
<dbReference type="InterPro" id="IPR029063">
    <property type="entry name" value="SAM-dependent_MTases_sf"/>
</dbReference>
<dbReference type="PANTHER" id="PTHR45180">
    <property type="entry name" value="OS01G0307686 PROTEIN"/>
    <property type="match status" value="1"/>
</dbReference>
<gene>
    <name evidence="2" type="ORF">AMTR_s00116p00046640</name>
</gene>
<feature type="domain" description="Methyltransferase type 11" evidence="1">
    <location>
        <begin position="39"/>
        <end position="133"/>
    </location>
</feature>
<dbReference type="STRING" id="13333.W1NPW5"/>
<dbReference type="OMA" id="GPYWPAE"/>
<dbReference type="Gene3D" id="3.40.50.150">
    <property type="entry name" value="Vaccinia Virus protein VP39"/>
    <property type="match status" value="1"/>
</dbReference>
<sequence>MAGLFDKQAKLYAEGRPDYPFELFEFIASKTADHDLVWDVGTGSGQAAVSLANLYKNIVATDISQQQLSFAHPHPNVRYLHTPFSMPPTDVTRAIAPQGSVDLVTVAQALHWFDPNTFYQQVKWLLKKPGGVFAAWCYTLPKVNEAVDSILANLYTTSDHFWASERKLVDAEYRTLEFPFEPVEGEEHTGPFVFERTREMDLEAFLTWIRTWSAYQTAHMEGVELLSEEVVKKFEQAWKNSVGKDALARYPIFLRIGRIPM</sequence>
<dbReference type="EMBL" id="KI395851">
    <property type="protein sequence ID" value="ERM97762.1"/>
    <property type="molecule type" value="Genomic_DNA"/>
</dbReference>
<dbReference type="SUPFAM" id="SSF53335">
    <property type="entry name" value="S-adenosyl-L-methionine-dependent methyltransferases"/>
    <property type="match status" value="1"/>
</dbReference>
<keyword evidence="3" id="KW-1185">Reference proteome</keyword>
<dbReference type="HOGENOM" id="CLU_049344_5_0_1"/>
<reference evidence="3" key="1">
    <citation type="journal article" date="2013" name="Science">
        <title>The Amborella genome and the evolution of flowering plants.</title>
        <authorList>
            <consortium name="Amborella Genome Project"/>
        </authorList>
    </citation>
    <scope>NUCLEOTIDE SEQUENCE [LARGE SCALE GENOMIC DNA]</scope>
</reference>
<protein>
    <recommendedName>
        <fullName evidence="1">Methyltransferase type 11 domain-containing protein</fullName>
    </recommendedName>
</protein>
<dbReference type="GO" id="GO:0008757">
    <property type="term" value="F:S-adenosylmethionine-dependent methyltransferase activity"/>
    <property type="evidence" value="ECO:0007669"/>
    <property type="project" value="InterPro"/>
</dbReference>
<evidence type="ECO:0000259" key="1">
    <source>
        <dbReference type="Pfam" id="PF08241"/>
    </source>
</evidence>
<dbReference type="KEGG" id="atr:18425748"/>
<dbReference type="eggNOG" id="KOG3010">
    <property type="taxonomic scope" value="Eukaryota"/>
</dbReference>
<dbReference type="CDD" id="cd02440">
    <property type="entry name" value="AdoMet_MTases"/>
    <property type="match status" value="1"/>
</dbReference>
<dbReference type="Pfam" id="PF08241">
    <property type="entry name" value="Methyltransf_11"/>
    <property type="match status" value="1"/>
</dbReference>
<name>W1NPW5_AMBTC</name>
<dbReference type="InterPro" id="IPR013216">
    <property type="entry name" value="Methyltransf_11"/>
</dbReference>
<dbReference type="AlphaFoldDB" id="W1NPW5"/>
<dbReference type="PANTHER" id="PTHR45180:SF1">
    <property type="entry name" value="OS01G0307686 PROTEIN"/>
    <property type="match status" value="1"/>
</dbReference>
<dbReference type="Proteomes" id="UP000017836">
    <property type="component" value="Unassembled WGS sequence"/>
</dbReference>
<evidence type="ECO:0000313" key="3">
    <source>
        <dbReference type="Proteomes" id="UP000017836"/>
    </source>
</evidence>
<accession>W1NPW5</accession>
<dbReference type="Gramene" id="ERM97762">
    <property type="protein sequence ID" value="ERM97762"/>
    <property type="gene ID" value="AMTR_s00116p00046640"/>
</dbReference>
<dbReference type="OrthoDB" id="10027013at2759"/>